<keyword evidence="3" id="KW-1185">Reference proteome</keyword>
<evidence type="ECO:0000313" key="3">
    <source>
        <dbReference type="Proteomes" id="UP000016930"/>
    </source>
</evidence>
<feature type="compositionally biased region" description="Polar residues" evidence="1">
    <location>
        <begin position="460"/>
        <end position="471"/>
    </location>
</feature>
<gene>
    <name evidence="2" type="ORF">CERSUDRAFT_97244</name>
</gene>
<feature type="region of interest" description="Disordered" evidence="1">
    <location>
        <begin position="1"/>
        <end position="38"/>
    </location>
</feature>
<organism evidence="2 3">
    <name type="scientific">Ceriporiopsis subvermispora (strain B)</name>
    <name type="common">White-rot fungus</name>
    <name type="synonym">Gelatoporia subvermispora</name>
    <dbReference type="NCBI Taxonomy" id="914234"/>
    <lineage>
        <taxon>Eukaryota</taxon>
        <taxon>Fungi</taxon>
        <taxon>Dikarya</taxon>
        <taxon>Basidiomycota</taxon>
        <taxon>Agaricomycotina</taxon>
        <taxon>Agaricomycetes</taxon>
        <taxon>Polyporales</taxon>
        <taxon>Gelatoporiaceae</taxon>
        <taxon>Gelatoporia</taxon>
    </lineage>
</organism>
<name>M2R887_CERS8</name>
<protein>
    <submittedName>
        <fullName evidence="2">Uncharacterized protein</fullName>
    </submittedName>
</protein>
<evidence type="ECO:0000256" key="1">
    <source>
        <dbReference type="SAM" id="MobiDB-lite"/>
    </source>
</evidence>
<evidence type="ECO:0000313" key="2">
    <source>
        <dbReference type="EMBL" id="EMD34652.1"/>
    </source>
</evidence>
<reference evidence="2 3" key="1">
    <citation type="journal article" date="2012" name="Proc. Natl. Acad. Sci. U.S.A.">
        <title>Comparative genomics of Ceriporiopsis subvermispora and Phanerochaete chrysosporium provide insight into selective ligninolysis.</title>
        <authorList>
            <person name="Fernandez-Fueyo E."/>
            <person name="Ruiz-Duenas F.J."/>
            <person name="Ferreira P."/>
            <person name="Floudas D."/>
            <person name="Hibbett D.S."/>
            <person name="Canessa P."/>
            <person name="Larrondo L.F."/>
            <person name="James T.Y."/>
            <person name="Seelenfreund D."/>
            <person name="Lobos S."/>
            <person name="Polanco R."/>
            <person name="Tello M."/>
            <person name="Honda Y."/>
            <person name="Watanabe T."/>
            <person name="Watanabe T."/>
            <person name="Ryu J.S."/>
            <person name="Kubicek C.P."/>
            <person name="Schmoll M."/>
            <person name="Gaskell J."/>
            <person name="Hammel K.E."/>
            <person name="St John F.J."/>
            <person name="Vanden Wymelenberg A."/>
            <person name="Sabat G."/>
            <person name="Splinter BonDurant S."/>
            <person name="Syed K."/>
            <person name="Yadav J.S."/>
            <person name="Doddapaneni H."/>
            <person name="Subramanian V."/>
            <person name="Lavin J.L."/>
            <person name="Oguiza J.A."/>
            <person name="Perez G."/>
            <person name="Pisabarro A.G."/>
            <person name="Ramirez L."/>
            <person name="Santoyo F."/>
            <person name="Master E."/>
            <person name="Coutinho P.M."/>
            <person name="Henrissat B."/>
            <person name="Lombard V."/>
            <person name="Magnuson J.K."/>
            <person name="Kuees U."/>
            <person name="Hori C."/>
            <person name="Igarashi K."/>
            <person name="Samejima M."/>
            <person name="Held B.W."/>
            <person name="Barry K.W."/>
            <person name="LaButti K.M."/>
            <person name="Lapidus A."/>
            <person name="Lindquist E.A."/>
            <person name="Lucas S.M."/>
            <person name="Riley R."/>
            <person name="Salamov A.A."/>
            <person name="Hoffmeister D."/>
            <person name="Schwenk D."/>
            <person name="Hadar Y."/>
            <person name="Yarden O."/>
            <person name="de Vries R.P."/>
            <person name="Wiebenga A."/>
            <person name="Stenlid J."/>
            <person name="Eastwood D."/>
            <person name="Grigoriev I.V."/>
            <person name="Berka R.M."/>
            <person name="Blanchette R.A."/>
            <person name="Kersten P."/>
            <person name="Martinez A.T."/>
            <person name="Vicuna R."/>
            <person name="Cullen D."/>
        </authorList>
    </citation>
    <scope>NUCLEOTIDE SEQUENCE [LARGE SCALE GENOMIC DNA]</scope>
    <source>
        <strain evidence="2 3">B</strain>
    </source>
</reference>
<dbReference type="STRING" id="914234.M2R887"/>
<dbReference type="PANTHER" id="PTHR30255:SF2">
    <property type="entry name" value="SINGLE-STRANDED-DNA-SPECIFIC EXONUCLEASE RECJ"/>
    <property type="match status" value="1"/>
</dbReference>
<accession>M2R887</accession>
<feature type="compositionally biased region" description="Low complexity" evidence="1">
    <location>
        <begin position="13"/>
        <end position="26"/>
    </location>
</feature>
<feature type="compositionally biased region" description="Basic residues" evidence="1">
    <location>
        <begin position="1"/>
        <end position="11"/>
    </location>
</feature>
<dbReference type="PANTHER" id="PTHR30255">
    <property type="entry name" value="SINGLE-STRANDED-DNA-SPECIFIC EXONUCLEASE RECJ"/>
    <property type="match status" value="1"/>
</dbReference>
<proteinExistence type="predicted"/>
<dbReference type="AlphaFoldDB" id="M2R887"/>
<dbReference type="Proteomes" id="UP000016930">
    <property type="component" value="Unassembled WGS sequence"/>
</dbReference>
<dbReference type="Gene3D" id="3.90.1640.30">
    <property type="match status" value="1"/>
</dbReference>
<dbReference type="InterPro" id="IPR038763">
    <property type="entry name" value="DHH_sf"/>
</dbReference>
<feature type="region of interest" description="Disordered" evidence="1">
    <location>
        <begin position="444"/>
        <end position="478"/>
    </location>
</feature>
<dbReference type="EMBL" id="KB445802">
    <property type="protein sequence ID" value="EMD34652.1"/>
    <property type="molecule type" value="Genomic_DNA"/>
</dbReference>
<dbReference type="InterPro" id="IPR051673">
    <property type="entry name" value="SSDNA_exonuclease_RecJ"/>
</dbReference>
<dbReference type="HOGENOM" id="CLU_034130_1_0_1"/>
<dbReference type="SUPFAM" id="SSF64182">
    <property type="entry name" value="DHH phosphoesterases"/>
    <property type="match status" value="1"/>
</dbReference>
<sequence>MVSASRKRARPLSRSTSTSSASAQSREGPPSALTKHWPASPEALGDARAFLIECVHARLPTLLVPDKDADGLCGGMIVYRTLIQMGLPPSLISVHFVRKGSNVHETEEGKAMQEYGAKYAVVIDQGSRGGPRLIGNDTKTLVVDHHWSEEFPEGAVVLSAAQFPPVATSATLAYTLCLPLLGTRAPSASDASVPVHEARDQLEYLCAMGTMGDLGTTFRWEPPFPDMQACLKRYTKKALGDAVSLINAPRRTARFDVDSAWGALLGISSPKDLTAITKAAPPLSETSLQHVKRLHEARADMRVEAQRCSHSAPAFSGDGKVALIRISSQAQVHPLIATKWAGTLKSSRLQVVMCANSGYLEGQNMTNFSCRIARCSLSRNHDSGEDAKGGEVDIIALLKHYAAQVPGLRESMGENFARGHKEASGGIVRTEDFEGLWEVMLNSESQDAEGSHKRRKVDYSSKNSSKQSNTLEGWVKRG</sequence>
<dbReference type="OrthoDB" id="284473at2759"/>